<proteinExistence type="predicted"/>
<dbReference type="Proteomes" id="UP000748752">
    <property type="component" value="Unassembled WGS sequence"/>
</dbReference>
<evidence type="ECO:0000313" key="2">
    <source>
        <dbReference type="Proteomes" id="UP000748752"/>
    </source>
</evidence>
<evidence type="ECO:0000313" key="1">
    <source>
        <dbReference type="EMBL" id="MBK1631866.1"/>
    </source>
</evidence>
<reference evidence="1 2" key="1">
    <citation type="journal article" date="2020" name="Microorganisms">
        <title>Osmotic Adaptation and Compatible Solute Biosynthesis of Phototrophic Bacteria as Revealed from Genome Analyses.</title>
        <authorList>
            <person name="Imhoff J.F."/>
            <person name="Rahn T."/>
            <person name="Kunzel S."/>
            <person name="Keller A."/>
            <person name="Neulinger S.C."/>
        </authorList>
    </citation>
    <scope>NUCLEOTIDE SEQUENCE [LARGE SCALE GENOMIC DNA]</scope>
    <source>
        <strain evidence="1 2">DSM 6210</strain>
    </source>
</reference>
<evidence type="ECO:0008006" key="3">
    <source>
        <dbReference type="Google" id="ProtNLM"/>
    </source>
</evidence>
<name>A0ABS1CIV4_9GAMM</name>
<gene>
    <name evidence="1" type="ORF">CKO31_14205</name>
</gene>
<sequence length="256" mass="29551">MPPTPHTPLKRSNAVQRRPHAILSHASRLRKARKIELLLSAFSSLQGARILEVGTGSGYMAQYFSERVGPTGRVHACDVMDQRQVTEGYEFQQIQDTRLPYQDDTFDIVITNHVIEHVGEREAQIQHLQEIRRVLKPDGYVYLAVPNRWAFIEPHYKLLFLSWLPAPLSSIYLRLRGRGNFYDCRPLSHRSLTRLLHQTGFRFHQQTFAAISVMRDLEQPHLSKPRRLALSAPRFMLPAVYPVIPTLIMILTPRSL</sequence>
<comment type="caution">
    <text evidence="1">The sequence shown here is derived from an EMBL/GenBank/DDBJ whole genome shotgun (WGS) entry which is preliminary data.</text>
</comment>
<dbReference type="CDD" id="cd02440">
    <property type="entry name" value="AdoMet_MTases"/>
    <property type="match status" value="1"/>
</dbReference>
<dbReference type="Pfam" id="PF13489">
    <property type="entry name" value="Methyltransf_23"/>
    <property type="match status" value="1"/>
</dbReference>
<dbReference type="InterPro" id="IPR029063">
    <property type="entry name" value="SAM-dependent_MTases_sf"/>
</dbReference>
<organism evidence="1 2">
    <name type="scientific">Thiohalocapsa halophila</name>
    <dbReference type="NCBI Taxonomy" id="69359"/>
    <lineage>
        <taxon>Bacteria</taxon>
        <taxon>Pseudomonadati</taxon>
        <taxon>Pseudomonadota</taxon>
        <taxon>Gammaproteobacteria</taxon>
        <taxon>Chromatiales</taxon>
        <taxon>Chromatiaceae</taxon>
        <taxon>Thiohalocapsa</taxon>
    </lineage>
</organism>
<dbReference type="EMBL" id="NRRV01000034">
    <property type="protein sequence ID" value="MBK1631866.1"/>
    <property type="molecule type" value="Genomic_DNA"/>
</dbReference>
<dbReference type="SUPFAM" id="SSF53335">
    <property type="entry name" value="S-adenosyl-L-methionine-dependent methyltransferases"/>
    <property type="match status" value="1"/>
</dbReference>
<accession>A0ABS1CIV4</accession>
<dbReference type="PANTHER" id="PTHR43591">
    <property type="entry name" value="METHYLTRANSFERASE"/>
    <property type="match status" value="1"/>
</dbReference>
<keyword evidence="2" id="KW-1185">Reference proteome</keyword>
<protein>
    <recommendedName>
        <fullName evidence="3">Class I SAM-dependent methyltransferase</fullName>
    </recommendedName>
</protein>
<dbReference type="Gene3D" id="3.40.50.150">
    <property type="entry name" value="Vaccinia Virus protein VP39"/>
    <property type="match status" value="1"/>
</dbReference>